<keyword evidence="1" id="KW-0812">Transmembrane</keyword>
<evidence type="ECO:0000313" key="3">
    <source>
        <dbReference type="Proteomes" id="UP000295063"/>
    </source>
</evidence>
<dbReference type="Proteomes" id="UP000295063">
    <property type="component" value="Unassembled WGS sequence"/>
</dbReference>
<evidence type="ECO:0000313" key="2">
    <source>
        <dbReference type="EMBL" id="TCL37201.1"/>
    </source>
</evidence>
<keyword evidence="3" id="KW-1185">Reference proteome</keyword>
<reference evidence="2 3" key="1">
    <citation type="submission" date="2019-03" db="EMBL/GenBank/DDBJ databases">
        <title>Genomic Encyclopedia of Type Strains, Phase IV (KMG-IV): sequencing the most valuable type-strain genomes for metagenomic binning, comparative biology and taxonomic classification.</title>
        <authorList>
            <person name="Goeker M."/>
        </authorList>
    </citation>
    <scope>NUCLEOTIDE SEQUENCE [LARGE SCALE GENOMIC DNA]</scope>
    <source>
        <strain evidence="2 3">DSM 15969</strain>
    </source>
</reference>
<accession>A0A4R1PZT4</accession>
<proteinExistence type="predicted"/>
<keyword evidence="1" id="KW-1133">Transmembrane helix</keyword>
<evidence type="ECO:0000256" key="1">
    <source>
        <dbReference type="SAM" id="Phobius"/>
    </source>
</evidence>
<sequence>MMWIIFFMNLFVIIYVINIIAKLKLNEDME</sequence>
<comment type="caution">
    <text evidence="2">The sequence shown here is derived from an EMBL/GenBank/DDBJ whole genome shotgun (WGS) entry which is preliminary data.</text>
</comment>
<dbReference type="AlphaFoldDB" id="A0A4R1PZT4"/>
<feature type="transmembrane region" description="Helical" evidence="1">
    <location>
        <begin position="6"/>
        <end position="25"/>
    </location>
</feature>
<dbReference type="EMBL" id="SLUI01000006">
    <property type="protein sequence ID" value="TCL37201.1"/>
    <property type="molecule type" value="Genomic_DNA"/>
</dbReference>
<name>A0A4R1PZT4_9FIRM</name>
<gene>
    <name evidence="2" type="ORF">EV210_10667</name>
</gene>
<protein>
    <submittedName>
        <fullName evidence="2">Uncharacterized protein</fullName>
    </submittedName>
</protein>
<organism evidence="2 3">
    <name type="scientific">Anaerospora hongkongensis</name>
    <dbReference type="NCBI Taxonomy" id="244830"/>
    <lineage>
        <taxon>Bacteria</taxon>
        <taxon>Bacillati</taxon>
        <taxon>Bacillota</taxon>
        <taxon>Negativicutes</taxon>
        <taxon>Selenomonadales</taxon>
        <taxon>Sporomusaceae</taxon>
        <taxon>Anaerospora</taxon>
    </lineage>
</organism>
<keyword evidence="1" id="KW-0472">Membrane</keyword>